<gene>
    <name evidence="2" type="ORF">HDC06207</name>
</gene>
<organism evidence="2">
    <name type="scientific">Drosophila melanogaster</name>
    <name type="common">Fruit fly</name>
    <dbReference type="NCBI Taxonomy" id="7227"/>
    <lineage>
        <taxon>Eukaryota</taxon>
        <taxon>Metazoa</taxon>
        <taxon>Ecdysozoa</taxon>
        <taxon>Arthropoda</taxon>
        <taxon>Hexapoda</taxon>
        <taxon>Insecta</taxon>
        <taxon>Pterygota</taxon>
        <taxon>Neoptera</taxon>
        <taxon>Endopterygota</taxon>
        <taxon>Diptera</taxon>
        <taxon>Brachycera</taxon>
        <taxon>Muscomorpha</taxon>
        <taxon>Ephydroidea</taxon>
        <taxon>Drosophilidae</taxon>
        <taxon>Drosophila</taxon>
        <taxon>Sophophora</taxon>
    </lineage>
</organism>
<name>Q6IGI8_DROME</name>
<feature type="compositionally biased region" description="Low complexity" evidence="1">
    <location>
        <begin position="315"/>
        <end position="338"/>
    </location>
</feature>
<dbReference type="AlphaFoldDB" id="Q6IGI8"/>
<feature type="region of interest" description="Disordered" evidence="1">
    <location>
        <begin position="315"/>
        <end position="345"/>
    </location>
</feature>
<evidence type="ECO:0000313" key="2">
    <source>
        <dbReference type="EMBL" id="DAA02476.1"/>
    </source>
</evidence>
<protein>
    <submittedName>
        <fullName evidence="2">HDC06207</fullName>
    </submittedName>
</protein>
<proteinExistence type="predicted"/>
<dbReference type="EMBL" id="BK003778">
    <property type="protein sequence ID" value="DAA02476.1"/>
    <property type="molecule type" value="Genomic_DNA"/>
</dbReference>
<evidence type="ECO:0000256" key="1">
    <source>
        <dbReference type="SAM" id="MobiDB-lite"/>
    </source>
</evidence>
<reference evidence="2" key="1">
    <citation type="journal article" date="2003" name="Genome Biol.">
        <title>An integrated gene annotation and transcriptional profiling approach towards the full gene content of the Drosophila genome.</title>
        <authorList>
            <person name="Hild M."/>
            <person name="Beckmann B."/>
            <person name="Haas S.A."/>
            <person name="Koch B."/>
            <person name="Solovyev V."/>
            <person name="Busold C."/>
            <person name="Fellenberg K."/>
            <person name="Boutros M."/>
            <person name="Vingron M."/>
            <person name="Sauer F."/>
            <person name="Hoheisel J.D."/>
            <person name="Paro R."/>
        </authorList>
    </citation>
    <scope>NUCLEOTIDE SEQUENCE</scope>
</reference>
<accession>Q6IGI8</accession>
<sequence length="345" mass="37676">MEKGADMQQQQQQTLCHKDAALQLQHNGAGGTRRNGMESRTRIFPQLIGLVSRRRVKGAKDTRVGQELFEGDSVLEMTVAQNQIGVVSLSLGMWRWGMDGARCFTLFEVWRGQLLLLGAGFLCQPSIISPWAIEICINFKSRKTNFNSQQEALSAMLGISKHCYGLGRNASAASAPAAEGYKPSQRIKHCIIISNARMCWICRVCWLESLGGLLGCRGNTVPTCQQPESWRGMGPDKHMTMLNVSVPFCSVLFCSGLVWCSPRIGCVPMVVAHSLIIKPRWKVENGGGPAHTASDGTTGATTTIHIMITMWVGQRNSNSSSSSSSKISRSSSPNSRISTLREISA</sequence>